<proteinExistence type="inferred from homology"/>
<feature type="transmembrane region" description="Helical" evidence="8">
    <location>
        <begin position="85"/>
        <end position="106"/>
    </location>
</feature>
<keyword evidence="4 7" id="KW-0812">Transmembrane</keyword>
<evidence type="ECO:0000256" key="8">
    <source>
        <dbReference type="SAM" id="Phobius"/>
    </source>
</evidence>
<sequence>MSWIFLACGILSGLSGTLSLRMASHGGTKKWYIAVCTGYVLAFSFLTLALQHGMPLGAAYGIWAASGIALAALAARVLFREPLTKVMGLGIGLIVAGVLCIENGAVH</sequence>
<dbReference type="OrthoDB" id="3175079at2"/>
<keyword evidence="2" id="KW-0813">Transport</keyword>
<name>A0A7U9L4N9_9ACTN</name>
<evidence type="ECO:0000256" key="2">
    <source>
        <dbReference type="ARBA" id="ARBA00022448"/>
    </source>
</evidence>
<comment type="similarity">
    <text evidence="7">Belongs to the drug/metabolite transporter (DMT) superfamily. Small multidrug resistance (SMR) (TC 2.A.7.1) family.</text>
</comment>
<keyword evidence="3" id="KW-1003">Cell membrane</keyword>
<dbReference type="GO" id="GO:0005886">
    <property type="term" value="C:plasma membrane"/>
    <property type="evidence" value="ECO:0007669"/>
    <property type="project" value="UniProtKB-SubCell"/>
</dbReference>
<dbReference type="Pfam" id="PF00893">
    <property type="entry name" value="Multi_Drug_Res"/>
    <property type="match status" value="1"/>
</dbReference>
<dbReference type="Gene3D" id="1.10.3730.20">
    <property type="match status" value="1"/>
</dbReference>
<dbReference type="EMBL" id="BHZC01000001">
    <property type="protein sequence ID" value="GCD39531.1"/>
    <property type="molecule type" value="Genomic_DNA"/>
</dbReference>
<dbReference type="InterPro" id="IPR045324">
    <property type="entry name" value="Small_multidrug_res"/>
</dbReference>
<dbReference type="SUPFAM" id="SSF103481">
    <property type="entry name" value="Multidrug resistance efflux transporter EmrE"/>
    <property type="match status" value="1"/>
</dbReference>
<accession>A0A7U9L4N9</accession>
<dbReference type="InterPro" id="IPR000390">
    <property type="entry name" value="Small_drug/metabolite_transptr"/>
</dbReference>
<organism evidence="9 10">
    <name type="scientific">Streptomyces chrestomyceticus JCM 4735</name>
    <dbReference type="NCBI Taxonomy" id="1306181"/>
    <lineage>
        <taxon>Bacteria</taxon>
        <taxon>Bacillati</taxon>
        <taxon>Actinomycetota</taxon>
        <taxon>Actinomycetes</taxon>
        <taxon>Kitasatosporales</taxon>
        <taxon>Streptomycetaceae</taxon>
        <taxon>Streptomyces</taxon>
    </lineage>
</organism>
<evidence type="ECO:0000313" key="9">
    <source>
        <dbReference type="EMBL" id="GCD39531.1"/>
    </source>
</evidence>
<protein>
    <submittedName>
        <fullName evidence="9">Cation transporter</fullName>
    </submittedName>
</protein>
<dbReference type="AlphaFoldDB" id="A0A7U9L4N9"/>
<dbReference type="GO" id="GO:0031460">
    <property type="term" value="P:glycine betaine transport"/>
    <property type="evidence" value="ECO:0007669"/>
    <property type="project" value="TreeGrafter"/>
</dbReference>
<dbReference type="RefSeq" id="WP_125048464.1">
    <property type="nucleotide sequence ID" value="NZ_BHZC01000001.1"/>
</dbReference>
<dbReference type="GO" id="GO:0015199">
    <property type="term" value="F:amino-acid betaine transmembrane transporter activity"/>
    <property type="evidence" value="ECO:0007669"/>
    <property type="project" value="TreeGrafter"/>
</dbReference>
<dbReference type="GO" id="GO:0015220">
    <property type="term" value="F:choline transmembrane transporter activity"/>
    <property type="evidence" value="ECO:0007669"/>
    <property type="project" value="TreeGrafter"/>
</dbReference>
<evidence type="ECO:0000256" key="1">
    <source>
        <dbReference type="ARBA" id="ARBA00004651"/>
    </source>
</evidence>
<dbReference type="GeneID" id="95626051"/>
<evidence type="ECO:0000256" key="3">
    <source>
        <dbReference type="ARBA" id="ARBA00022475"/>
    </source>
</evidence>
<evidence type="ECO:0000256" key="5">
    <source>
        <dbReference type="ARBA" id="ARBA00022989"/>
    </source>
</evidence>
<keyword evidence="6 8" id="KW-0472">Membrane</keyword>
<feature type="transmembrane region" description="Helical" evidence="8">
    <location>
        <begin position="31"/>
        <end position="50"/>
    </location>
</feature>
<evidence type="ECO:0000313" key="10">
    <source>
        <dbReference type="Proteomes" id="UP000287830"/>
    </source>
</evidence>
<dbReference type="Proteomes" id="UP000287830">
    <property type="component" value="Unassembled WGS sequence"/>
</dbReference>
<comment type="subcellular location">
    <subcellularLocation>
        <location evidence="1 7">Cell membrane</location>
        <topology evidence="1 7">Multi-pass membrane protein</topology>
    </subcellularLocation>
</comment>
<feature type="transmembrane region" description="Helical" evidence="8">
    <location>
        <begin position="57"/>
        <end position="79"/>
    </location>
</feature>
<evidence type="ECO:0000256" key="4">
    <source>
        <dbReference type="ARBA" id="ARBA00022692"/>
    </source>
</evidence>
<dbReference type="GO" id="GO:0015297">
    <property type="term" value="F:antiporter activity"/>
    <property type="evidence" value="ECO:0007669"/>
    <property type="project" value="TreeGrafter"/>
</dbReference>
<dbReference type="PANTHER" id="PTHR30561:SF1">
    <property type="entry name" value="MULTIDRUG TRANSPORTER EMRE"/>
    <property type="match status" value="1"/>
</dbReference>
<dbReference type="InterPro" id="IPR037185">
    <property type="entry name" value="EmrE-like"/>
</dbReference>
<reference evidence="9 10" key="1">
    <citation type="submission" date="2018-11" db="EMBL/GenBank/DDBJ databases">
        <title>Whole genome sequence of Streptomyces chrestomyceticus NBRC 13444(T).</title>
        <authorList>
            <person name="Komaki H."/>
            <person name="Tamura T."/>
        </authorList>
    </citation>
    <scope>NUCLEOTIDE SEQUENCE [LARGE SCALE GENOMIC DNA]</scope>
    <source>
        <strain evidence="9 10">NBRC 13444</strain>
    </source>
</reference>
<comment type="caution">
    <text evidence="9">The sequence shown here is derived from an EMBL/GenBank/DDBJ whole genome shotgun (WGS) entry which is preliminary data.</text>
</comment>
<keyword evidence="5 8" id="KW-1133">Transmembrane helix</keyword>
<gene>
    <name evidence="9" type="ORF">OEIGOIKO_07387</name>
</gene>
<evidence type="ECO:0000256" key="6">
    <source>
        <dbReference type="ARBA" id="ARBA00023136"/>
    </source>
</evidence>
<evidence type="ECO:0000256" key="7">
    <source>
        <dbReference type="RuleBase" id="RU003942"/>
    </source>
</evidence>
<dbReference type="PANTHER" id="PTHR30561">
    <property type="entry name" value="SMR FAMILY PROTON-DEPENDENT DRUG EFFLUX TRANSPORTER SUGE"/>
    <property type="match status" value="1"/>
</dbReference>